<keyword evidence="2" id="KW-1185">Reference proteome</keyword>
<protein>
    <submittedName>
        <fullName evidence="1">Phage tail tape measure protein</fullName>
    </submittedName>
</protein>
<dbReference type="OrthoDB" id="8448547at2"/>
<organism evidence="1 2">
    <name type="scientific">Pararhizobium mangrovi</name>
    <dbReference type="NCBI Taxonomy" id="2590452"/>
    <lineage>
        <taxon>Bacteria</taxon>
        <taxon>Pseudomonadati</taxon>
        <taxon>Pseudomonadota</taxon>
        <taxon>Alphaproteobacteria</taxon>
        <taxon>Hyphomicrobiales</taxon>
        <taxon>Rhizobiaceae</taxon>
        <taxon>Rhizobium/Agrobacterium group</taxon>
        <taxon>Pararhizobium</taxon>
    </lineage>
</organism>
<dbReference type="EMBL" id="VHLH01000001">
    <property type="protein sequence ID" value="TPW32762.1"/>
    <property type="molecule type" value="Genomic_DNA"/>
</dbReference>
<gene>
    <name evidence="1" type="ORF">FJU11_00620</name>
</gene>
<dbReference type="AlphaFoldDB" id="A0A506UHH7"/>
<reference evidence="1 2" key="1">
    <citation type="submission" date="2019-06" db="EMBL/GenBank/DDBJ databases">
        <authorList>
            <person name="Li M."/>
        </authorList>
    </citation>
    <scope>NUCLEOTIDE SEQUENCE [LARGE SCALE GENOMIC DNA]</scope>
    <source>
        <strain evidence="1 2">BGMRC6574</strain>
    </source>
</reference>
<evidence type="ECO:0000313" key="1">
    <source>
        <dbReference type="EMBL" id="TPW32762.1"/>
    </source>
</evidence>
<sequence>MNEDDTIEVGVDVDTRAFDTAMDALERRSHSLGAALTGALEAATVRGRDFESVLKSLGQRLSAIALDAGLKPLEGMIGKAAGGLAGSLGSALGFARGGVPGRVTPFAEGGVVRSPTFFPAGGDLGLMGEAGSEAILPLLRGSDGRLGVASQAGGASAPPIVVNITTPDAGSFRKSEAQVTTMLARAVHRGRRGL</sequence>
<dbReference type="Proteomes" id="UP000320314">
    <property type="component" value="Unassembled WGS sequence"/>
</dbReference>
<evidence type="ECO:0000313" key="2">
    <source>
        <dbReference type="Proteomes" id="UP000320314"/>
    </source>
</evidence>
<proteinExistence type="predicted"/>
<accession>A0A506UHH7</accession>
<comment type="caution">
    <text evidence="1">The sequence shown here is derived from an EMBL/GenBank/DDBJ whole genome shotgun (WGS) entry which is preliminary data.</text>
</comment>
<name>A0A506UHH7_9HYPH</name>